<evidence type="ECO:0000256" key="7">
    <source>
        <dbReference type="ARBA" id="ARBA00022833"/>
    </source>
</evidence>
<comment type="subcellular location">
    <subcellularLocation>
        <location evidence="1 13">Cell membrane</location>
        <topology evidence="1 13">Multi-pass membrane protein</topology>
    </subcellularLocation>
</comment>
<feature type="transmembrane region" description="Helical" evidence="13">
    <location>
        <begin position="122"/>
        <end position="143"/>
    </location>
</feature>
<feature type="binding site" description="M1 metal binding site" evidence="13">
    <location>
        <position position="160"/>
    </location>
    <ligand>
        <name>Zn(2+)</name>
        <dbReference type="ChEBI" id="CHEBI:29105"/>
    </ligand>
</feature>
<protein>
    <recommendedName>
        <fullName evidence="13">Zinc transporter ZupT</fullName>
    </recommendedName>
</protein>
<name>A0ABQ6IWG3_9MICO</name>
<evidence type="ECO:0000256" key="9">
    <source>
        <dbReference type="ARBA" id="ARBA00022989"/>
    </source>
</evidence>
<evidence type="ECO:0000256" key="1">
    <source>
        <dbReference type="ARBA" id="ARBA00004651"/>
    </source>
</evidence>
<feature type="transmembrane region" description="Helical" evidence="13">
    <location>
        <begin position="244"/>
        <end position="262"/>
    </location>
</feature>
<reference evidence="15" key="1">
    <citation type="journal article" date="2019" name="Int. J. Syst. Evol. Microbiol.">
        <title>The Global Catalogue of Microorganisms (GCM) 10K type strain sequencing project: providing services to taxonomists for standard genome sequencing and annotation.</title>
        <authorList>
            <consortium name="The Broad Institute Genomics Platform"/>
            <consortium name="The Broad Institute Genome Sequencing Center for Infectious Disease"/>
            <person name="Wu L."/>
            <person name="Ma J."/>
        </authorList>
    </citation>
    <scope>NUCLEOTIDE SEQUENCE [LARGE SCALE GENOMIC DNA]</scope>
    <source>
        <strain evidence="15">NBRC 113072</strain>
    </source>
</reference>
<feature type="binding site" description="M2 metal binding site" evidence="13">
    <location>
        <position position="135"/>
    </location>
    <ligand>
        <name>Fe(2+)</name>
        <dbReference type="ChEBI" id="CHEBI:29033"/>
    </ligand>
</feature>
<dbReference type="PANTHER" id="PTHR11040:SF205">
    <property type="entry name" value="ZINC TRANSPORTER ZUPT"/>
    <property type="match status" value="1"/>
</dbReference>
<evidence type="ECO:0000256" key="10">
    <source>
        <dbReference type="ARBA" id="ARBA00023004"/>
    </source>
</evidence>
<comment type="caution">
    <text evidence="14">The sequence shown here is derived from an EMBL/GenBank/DDBJ whole genome shotgun (WGS) entry which is preliminary data.</text>
</comment>
<evidence type="ECO:0000256" key="6">
    <source>
        <dbReference type="ARBA" id="ARBA00022723"/>
    </source>
</evidence>
<feature type="transmembrane region" description="Helical" evidence="13">
    <location>
        <begin position="182"/>
        <end position="204"/>
    </location>
</feature>
<feature type="transmembrane region" description="Helical" evidence="13">
    <location>
        <begin position="210"/>
        <end position="232"/>
    </location>
</feature>
<organism evidence="14 15">
    <name type="scientific">Mobilicoccus caccae</name>
    <dbReference type="NCBI Taxonomy" id="1859295"/>
    <lineage>
        <taxon>Bacteria</taxon>
        <taxon>Bacillati</taxon>
        <taxon>Actinomycetota</taxon>
        <taxon>Actinomycetes</taxon>
        <taxon>Micrococcales</taxon>
        <taxon>Dermatophilaceae</taxon>
        <taxon>Mobilicoccus</taxon>
    </lineage>
</organism>
<keyword evidence="3 13" id="KW-0813">Transport</keyword>
<dbReference type="NCBIfam" id="NF003243">
    <property type="entry name" value="PRK04201.1"/>
    <property type="match status" value="1"/>
</dbReference>
<evidence type="ECO:0000256" key="12">
    <source>
        <dbReference type="ARBA" id="ARBA00023136"/>
    </source>
</evidence>
<keyword evidence="10" id="KW-0408">Iron</keyword>
<comment type="catalytic activity">
    <reaction evidence="13">
        <text>Zn(2+)(in) = Zn(2+)(out)</text>
        <dbReference type="Rhea" id="RHEA:29351"/>
        <dbReference type="ChEBI" id="CHEBI:29105"/>
    </reaction>
</comment>
<evidence type="ECO:0000256" key="8">
    <source>
        <dbReference type="ARBA" id="ARBA00022906"/>
    </source>
</evidence>
<evidence type="ECO:0000256" key="5">
    <source>
        <dbReference type="ARBA" id="ARBA00022692"/>
    </source>
</evidence>
<dbReference type="Pfam" id="PF02535">
    <property type="entry name" value="Zip"/>
    <property type="match status" value="1"/>
</dbReference>
<accession>A0ABQ6IWG3</accession>
<keyword evidence="11 13" id="KW-0406">Ion transport</keyword>
<feature type="binding site" description="M2 metal binding site" evidence="13">
    <location>
        <position position="132"/>
    </location>
    <ligand>
        <name>Fe(2+)</name>
        <dbReference type="ChEBI" id="CHEBI:29033"/>
    </ligand>
</feature>
<feature type="binding site" description="M1 metal binding site" evidence="13">
    <location>
        <position position="164"/>
    </location>
    <ligand>
        <name>Zn(2+)</name>
        <dbReference type="ChEBI" id="CHEBI:29105"/>
    </ligand>
</feature>
<evidence type="ECO:0000256" key="11">
    <source>
        <dbReference type="ARBA" id="ARBA00023065"/>
    </source>
</evidence>
<sequence length="263" mass="26720">MGSEIVIAFTLVLLAGLATAVGGAIAVSRATISPVFLSTSLGLSAGVMLYVSFVELLGEAENTLTEAFGSSGPWWTMAGFFGGIVLIGVIDRLVPAVINPHEMSGADEASDVRRGQLMRTGVFTAGALALHNFPEGFAVFLAALQDPTIAVPVVVAIAIHNIPEGIAVAVPVAYATGSRLTGFFYSLLAGLAEPVGALVGFVVLQAFVGPVAMAIAFAVVAGIMVFVSLDELLPAARGFGHHHATIYGLVAGMGIMAAGLAAL</sequence>
<feature type="binding site" description="M1 metal binding site" evidence="13">
    <location>
        <position position="135"/>
    </location>
    <ligand>
        <name>Zn(2+)</name>
        <dbReference type="ChEBI" id="CHEBI:29105"/>
    </ligand>
</feature>
<dbReference type="Proteomes" id="UP001157126">
    <property type="component" value="Unassembled WGS sequence"/>
</dbReference>
<comment type="similarity">
    <text evidence="2 13">Belongs to the ZIP transporter (TC 2.A.5) family. ZupT subfamily.</text>
</comment>
<keyword evidence="15" id="KW-1185">Reference proteome</keyword>
<feature type="binding site" description="M2 metal binding site" evidence="13">
    <location>
        <position position="193"/>
    </location>
    <ligand>
        <name>Fe(2+)</name>
        <dbReference type="ChEBI" id="CHEBI:29033"/>
    </ligand>
</feature>
<feature type="transmembrane region" description="Helical" evidence="13">
    <location>
        <begin position="149"/>
        <end position="175"/>
    </location>
</feature>
<evidence type="ECO:0000256" key="3">
    <source>
        <dbReference type="ARBA" id="ARBA00022448"/>
    </source>
</evidence>
<evidence type="ECO:0000256" key="2">
    <source>
        <dbReference type="ARBA" id="ARBA00009703"/>
    </source>
</evidence>
<dbReference type="PANTHER" id="PTHR11040">
    <property type="entry name" value="ZINC/IRON TRANSPORTER"/>
    <property type="match status" value="1"/>
</dbReference>
<feature type="transmembrane region" description="Helical" evidence="13">
    <location>
        <begin position="35"/>
        <end position="54"/>
    </location>
</feature>
<comment type="function">
    <text evidence="13">Mediates zinc uptake. May also transport other divalent cations.</text>
</comment>
<feature type="transmembrane region" description="Helical" evidence="13">
    <location>
        <begin position="6"/>
        <end position="28"/>
    </location>
</feature>
<feature type="binding site" description="M2 metal binding site" evidence="13">
    <location>
        <position position="161"/>
    </location>
    <ligand>
        <name>Fe(2+)</name>
        <dbReference type="ChEBI" id="CHEBI:29033"/>
    </ligand>
</feature>
<evidence type="ECO:0000256" key="13">
    <source>
        <dbReference type="HAMAP-Rule" id="MF_00548"/>
    </source>
</evidence>
<keyword evidence="5 13" id="KW-0812">Transmembrane</keyword>
<dbReference type="EMBL" id="BSUO01000001">
    <property type="protein sequence ID" value="GMA41623.1"/>
    <property type="molecule type" value="Genomic_DNA"/>
</dbReference>
<keyword evidence="8 13" id="KW-0864">Zinc transport</keyword>
<feature type="transmembrane region" description="Helical" evidence="13">
    <location>
        <begin position="74"/>
        <end position="94"/>
    </location>
</feature>
<feature type="binding site" description="M2 metal binding site" evidence="13">
    <location>
        <position position="164"/>
    </location>
    <ligand>
        <name>Fe(2+)</name>
        <dbReference type="ChEBI" id="CHEBI:29033"/>
    </ligand>
</feature>
<keyword evidence="6" id="KW-0479">Metal-binding</keyword>
<keyword evidence="7 13" id="KW-0862">Zinc</keyword>
<evidence type="ECO:0000256" key="4">
    <source>
        <dbReference type="ARBA" id="ARBA00022475"/>
    </source>
</evidence>
<dbReference type="InterPro" id="IPR023498">
    <property type="entry name" value="Zn_transptr_ZupT"/>
</dbReference>
<proteinExistence type="inferred from homology"/>
<keyword evidence="4 13" id="KW-1003">Cell membrane</keyword>
<evidence type="ECO:0000313" key="14">
    <source>
        <dbReference type="EMBL" id="GMA41623.1"/>
    </source>
</evidence>
<dbReference type="InterPro" id="IPR003689">
    <property type="entry name" value="ZIP"/>
</dbReference>
<gene>
    <name evidence="13 14" type="primary">zupT</name>
    <name evidence="14" type="ORF">GCM10025883_36680</name>
</gene>
<dbReference type="RefSeq" id="WP_284305165.1">
    <property type="nucleotide sequence ID" value="NZ_BSUO01000001.1"/>
</dbReference>
<dbReference type="HAMAP" id="MF_00548">
    <property type="entry name" value="ZupT"/>
    <property type="match status" value="1"/>
</dbReference>
<keyword evidence="9 13" id="KW-1133">Transmembrane helix</keyword>
<evidence type="ECO:0000313" key="15">
    <source>
        <dbReference type="Proteomes" id="UP001157126"/>
    </source>
</evidence>
<keyword evidence="12 13" id="KW-0472">Membrane</keyword>